<dbReference type="Proteomes" id="UP000271003">
    <property type="component" value="Chromosome"/>
</dbReference>
<dbReference type="Gene3D" id="2.60.40.3650">
    <property type="match status" value="1"/>
</dbReference>
<dbReference type="InterPro" id="IPR024191">
    <property type="entry name" value="Peptidase_M61"/>
</dbReference>
<dbReference type="SUPFAM" id="SSF55486">
    <property type="entry name" value="Metalloproteases ('zincins'), catalytic domain"/>
    <property type="match status" value="1"/>
</dbReference>
<proteinExistence type="predicted"/>
<accession>A0A2Z6I7V7</accession>
<protein>
    <submittedName>
        <fullName evidence="3">PDZ domain-containing protein</fullName>
    </submittedName>
</protein>
<feature type="domain" description="Peptidase M61 N-terminal" evidence="2">
    <location>
        <begin position="9"/>
        <end position="168"/>
    </location>
</feature>
<dbReference type="InterPro" id="IPR040756">
    <property type="entry name" value="Peptidase_M61_N"/>
</dbReference>
<gene>
    <name evidence="3" type="ORF">SUTMEG_03500</name>
</gene>
<evidence type="ECO:0000259" key="1">
    <source>
        <dbReference type="Pfam" id="PF05299"/>
    </source>
</evidence>
<dbReference type="Gene3D" id="2.30.42.10">
    <property type="match status" value="1"/>
</dbReference>
<reference evidence="3 4" key="1">
    <citation type="journal article" date="2018" name="Int. J. Syst. Evol. Microbiol.">
        <title>Mesosutterella multiformis gen. nov., sp. nov., a member of the family Sutterellaceae and Sutterella megalosphaeroides sp. nov., isolated from human faeces.</title>
        <authorList>
            <person name="Sakamoto M."/>
            <person name="Ikeyama N."/>
            <person name="Kunihiro T."/>
            <person name="Iino T."/>
            <person name="Yuki M."/>
            <person name="Ohkuma M."/>
        </authorList>
    </citation>
    <scope>NUCLEOTIDE SEQUENCE [LARGE SCALE GENOMIC DNA]</scope>
    <source>
        <strain evidence="3 4">6FBBBH3</strain>
    </source>
</reference>
<sequence length="592" mass="66065">MLDYVIRPLPEARLFRVELALDAPKAETLTLYLPSWTFGSYVERAYSGRVRNVTASCEGAPLVVDWYEADRWRVSLAGIEPGNRITLAYDVFADSLGIHDAYIDEKRGFINPSALFIMPLDGAAESPNDDWARVSFPDEWSVCTTLARRPDRAFGAPSREALLDAPMTLLPLKRSEAVRFLVDACGVEHEIVVTGTASLNTKRIAKDLRTIFETVIRFWDPNEEKAPFSRYVVHLHLSPKSYGGLEHADGCVLLEDLYALPAEGETEPPKAYSEFLSLVAHEYFHAWLVRRLRPTVIVEADLTRPVYTDDLWIFEGITSYYESRLLELAGLRTAEETRKALVTRLNAAWGREGFDAMSLERSSRLAWVKLYRPTADSLYSTVSYYAKGAFAALLLDEELRTRTCGRASLDTVLAAWWARDRASLANGTYRGLAPGGFAEVVRGASGIDLTAFIASLTREEGDRALWGERLDAALARRGLKRRADPSAPAALRLAGLGLKKEADGRSTVTWSALGSPSRAAGLFPGDELLAVDGLRCRPDEIDRQFERATGRKVVLHWFRENRIFEGVLDLTRTDTAWQALLPFELADLHAES</sequence>
<dbReference type="InterPro" id="IPR027268">
    <property type="entry name" value="Peptidase_M4/M1_CTD_sf"/>
</dbReference>
<dbReference type="Gene3D" id="1.10.390.10">
    <property type="entry name" value="Neutral Protease Domain 2"/>
    <property type="match status" value="1"/>
</dbReference>
<organism evidence="3 4">
    <name type="scientific">Sutterella megalosphaeroides</name>
    <dbReference type="NCBI Taxonomy" id="2494234"/>
    <lineage>
        <taxon>Bacteria</taxon>
        <taxon>Pseudomonadati</taxon>
        <taxon>Pseudomonadota</taxon>
        <taxon>Betaproteobacteria</taxon>
        <taxon>Burkholderiales</taxon>
        <taxon>Sutterellaceae</taxon>
        <taxon>Sutterella</taxon>
    </lineage>
</organism>
<dbReference type="KEGG" id="sutt:SUTMEG_03500"/>
<feature type="domain" description="Peptidase M61 catalytic" evidence="1">
    <location>
        <begin position="275"/>
        <end position="389"/>
    </location>
</feature>
<evidence type="ECO:0000313" key="3">
    <source>
        <dbReference type="EMBL" id="BBF22459.1"/>
    </source>
</evidence>
<dbReference type="RefSeq" id="WP_120176166.1">
    <property type="nucleotide sequence ID" value="NZ_AP018786.1"/>
</dbReference>
<evidence type="ECO:0000313" key="4">
    <source>
        <dbReference type="Proteomes" id="UP000271003"/>
    </source>
</evidence>
<dbReference type="AlphaFoldDB" id="A0A2Z6I7V7"/>
<evidence type="ECO:0000259" key="2">
    <source>
        <dbReference type="Pfam" id="PF17899"/>
    </source>
</evidence>
<dbReference type="Pfam" id="PF17899">
    <property type="entry name" value="Peptidase_M61_N"/>
    <property type="match status" value="1"/>
</dbReference>
<dbReference type="InterPro" id="IPR007963">
    <property type="entry name" value="Peptidase_M61_catalytic"/>
</dbReference>
<dbReference type="OrthoDB" id="9778516at2"/>
<dbReference type="SUPFAM" id="SSF50156">
    <property type="entry name" value="PDZ domain-like"/>
    <property type="match status" value="1"/>
</dbReference>
<dbReference type="InterPro" id="IPR036034">
    <property type="entry name" value="PDZ_sf"/>
</dbReference>
<dbReference type="Pfam" id="PF05299">
    <property type="entry name" value="Peptidase_M61"/>
    <property type="match status" value="1"/>
</dbReference>
<name>A0A2Z6I7V7_9BURK</name>
<dbReference type="EMBL" id="AP018786">
    <property type="protein sequence ID" value="BBF22459.1"/>
    <property type="molecule type" value="Genomic_DNA"/>
</dbReference>
<dbReference type="PIRSF" id="PIRSF016493">
    <property type="entry name" value="Glycyl_aminpptds"/>
    <property type="match status" value="1"/>
</dbReference>
<keyword evidence="4" id="KW-1185">Reference proteome</keyword>